<dbReference type="InterPro" id="IPR011990">
    <property type="entry name" value="TPR-like_helical_dom_sf"/>
</dbReference>
<dbReference type="Pfam" id="PF07980">
    <property type="entry name" value="SusD_RagB"/>
    <property type="match status" value="1"/>
</dbReference>
<comment type="caution">
    <text evidence="8">The sequence shown here is derived from an EMBL/GenBank/DDBJ whole genome shotgun (WGS) entry which is preliminary data.</text>
</comment>
<evidence type="ECO:0000256" key="5">
    <source>
        <dbReference type="ARBA" id="ARBA00023237"/>
    </source>
</evidence>
<comment type="similarity">
    <text evidence="2">Belongs to the SusD family.</text>
</comment>
<keyword evidence="3" id="KW-0732">Signal</keyword>
<reference evidence="9" key="1">
    <citation type="journal article" date="2019" name="Int. J. Syst. Evol. Microbiol.">
        <title>The Global Catalogue of Microorganisms (GCM) 10K type strain sequencing project: providing services to taxonomists for standard genome sequencing and annotation.</title>
        <authorList>
            <consortium name="The Broad Institute Genomics Platform"/>
            <consortium name="The Broad Institute Genome Sequencing Center for Infectious Disease"/>
            <person name="Wu L."/>
            <person name="Ma J."/>
        </authorList>
    </citation>
    <scope>NUCLEOTIDE SEQUENCE [LARGE SCALE GENOMIC DNA]</scope>
    <source>
        <strain evidence="9">CGMCC 4.7466</strain>
    </source>
</reference>
<dbReference type="RefSeq" id="WP_377067727.1">
    <property type="nucleotide sequence ID" value="NZ_JBHSJJ010000015.1"/>
</dbReference>
<evidence type="ECO:0000259" key="7">
    <source>
        <dbReference type="Pfam" id="PF14322"/>
    </source>
</evidence>
<comment type="subcellular location">
    <subcellularLocation>
        <location evidence="1">Cell outer membrane</location>
    </subcellularLocation>
</comment>
<dbReference type="Gene3D" id="1.25.40.390">
    <property type="match status" value="1"/>
</dbReference>
<evidence type="ECO:0000259" key="6">
    <source>
        <dbReference type="Pfam" id="PF07980"/>
    </source>
</evidence>
<dbReference type="PROSITE" id="PS51257">
    <property type="entry name" value="PROKAR_LIPOPROTEIN"/>
    <property type="match status" value="1"/>
</dbReference>
<proteinExistence type="inferred from homology"/>
<dbReference type="Proteomes" id="UP001595818">
    <property type="component" value="Unassembled WGS sequence"/>
</dbReference>
<feature type="domain" description="RagB/SusD" evidence="6">
    <location>
        <begin position="298"/>
        <end position="634"/>
    </location>
</feature>
<keyword evidence="9" id="KW-1185">Reference proteome</keyword>
<evidence type="ECO:0000313" key="8">
    <source>
        <dbReference type="EMBL" id="MFC4874155.1"/>
    </source>
</evidence>
<dbReference type="Pfam" id="PF14322">
    <property type="entry name" value="SusD-like_3"/>
    <property type="match status" value="1"/>
</dbReference>
<dbReference type="InterPro" id="IPR033985">
    <property type="entry name" value="SusD-like_N"/>
</dbReference>
<evidence type="ECO:0000256" key="3">
    <source>
        <dbReference type="ARBA" id="ARBA00022729"/>
    </source>
</evidence>
<protein>
    <submittedName>
        <fullName evidence="8">RagB/SusD family nutrient uptake outer membrane protein</fullName>
    </submittedName>
</protein>
<feature type="domain" description="SusD-like N-terminal" evidence="7">
    <location>
        <begin position="21"/>
        <end position="233"/>
    </location>
</feature>
<keyword evidence="5" id="KW-0998">Cell outer membrane</keyword>
<accession>A0ABV9T600</accession>
<keyword evidence="4" id="KW-0472">Membrane</keyword>
<dbReference type="EMBL" id="JBHSJJ010000015">
    <property type="protein sequence ID" value="MFC4874155.1"/>
    <property type="molecule type" value="Genomic_DNA"/>
</dbReference>
<dbReference type="SUPFAM" id="SSF48452">
    <property type="entry name" value="TPR-like"/>
    <property type="match status" value="1"/>
</dbReference>
<evidence type="ECO:0000256" key="4">
    <source>
        <dbReference type="ARBA" id="ARBA00023136"/>
    </source>
</evidence>
<dbReference type="InterPro" id="IPR012944">
    <property type="entry name" value="SusD_RagB_dom"/>
</dbReference>
<organism evidence="8 9">
    <name type="scientific">Negadavirga shengliensis</name>
    <dbReference type="NCBI Taxonomy" id="1389218"/>
    <lineage>
        <taxon>Bacteria</taxon>
        <taxon>Pseudomonadati</taxon>
        <taxon>Bacteroidota</taxon>
        <taxon>Cytophagia</taxon>
        <taxon>Cytophagales</taxon>
        <taxon>Cyclobacteriaceae</taxon>
        <taxon>Negadavirga</taxon>
    </lineage>
</organism>
<evidence type="ECO:0000313" key="9">
    <source>
        <dbReference type="Proteomes" id="UP001595818"/>
    </source>
</evidence>
<evidence type="ECO:0000256" key="1">
    <source>
        <dbReference type="ARBA" id="ARBA00004442"/>
    </source>
</evidence>
<gene>
    <name evidence="8" type="ORF">ACFPFU_20795</name>
</gene>
<name>A0ABV9T600_9BACT</name>
<evidence type="ECO:0000256" key="2">
    <source>
        <dbReference type="ARBA" id="ARBA00006275"/>
    </source>
</evidence>
<sequence>MKKYIWISALALINLFTSCQDFLEERQVSNLTQDYYNDENGLESLINGLYVYARVKHEWDVNGARLTQAETDAYMTANASWARMEVGIYGNDLSTVANNNMFNYLGSANASYAPMGAYPHINNCNIALDILENVAPGVFGTDQAFANQRKAEILFLRSWAFYLVSNQLGDIPLLLTPRREDDGIYYFPKSSLEEVYNQIIADVGFAYEHLPTTGQQGRITKWAAGHFLAKLYLNRAQAAAFANSGEEHLRMLYKGNEATDLDNAIQVATEVINGVGGLAPDYWTLFDPQISETSPHSEVLWAAQFDTNIGLNGRFGGNRSVNYHVGNYTEQSGVDRSMAYGRPFGTFKPTDWGYDNFRDKLHDSRYAKTFRHEYISNMGANSTSFTWTAATAAWWNANKPADQPEVRAGERRILEGRRAIIYLENDRENALDSMMVMSMPFQFMVRWVRSSTTGNYYYRLFINGANMGLATQTAPYLSVKKYVDPMRGGSNDEGNFNSEQGTRDAILMRLAETYLIRAEAYGRKGNYAAAVDDINVLRQRAAFKGGESRPAPLAEWYPEADELDPSEREAPFVAAGDSYDKIMVTENHFTPGTTEANREGYIPSVASKEEMFIHFIYNEKNREFLGEGIMWEDLHNAGILYERVMHHNQMASNLTGLWPVATNTAGGNGQDGNGKGQMQRHHTFRPWPFNYLIQLTDENGVPLSADARSEYQNPGY</sequence>